<reference evidence="2 3" key="1">
    <citation type="submission" date="2017-07" db="EMBL/GenBank/DDBJ databases">
        <title>Genome sequencing and assembly of Paenibacillus rigui.</title>
        <authorList>
            <person name="Mayilraj S."/>
        </authorList>
    </citation>
    <scope>NUCLEOTIDE SEQUENCE [LARGE SCALE GENOMIC DNA]</scope>
    <source>
        <strain evidence="2 3">JCM 16352</strain>
    </source>
</reference>
<evidence type="ECO:0000313" key="3">
    <source>
        <dbReference type="Proteomes" id="UP000215509"/>
    </source>
</evidence>
<evidence type="ECO:0000259" key="1">
    <source>
        <dbReference type="Pfam" id="PF13472"/>
    </source>
</evidence>
<dbReference type="GO" id="GO:0004622">
    <property type="term" value="F:phosphatidylcholine lysophospholipase activity"/>
    <property type="evidence" value="ECO:0007669"/>
    <property type="project" value="TreeGrafter"/>
</dbReference>
<dbReference type="EMBL" id="NMQW01000005">
    <property type="protein sequence ID" value="OXM87426.1"/>
    <property type="molecule type" value="Genomic_DNA"/>
</dbReference>
<dbReference type="OrthoDB" id="9794725at2"/>
<dbReference type="Proteomes" id="UP000215509">
    <property type="component" value="Unassembled WGS sequence"/>
</dbReference>
<dbReference type="Pfam" id="PF13472">
    <property type="entry name" value="Lipase_GDSL_2"/>
    <property type="match status" value="1"/>
</dbReference>
<protein>
    <submittedName>
        <fullName evidence="2">GDSL family lipase</fullName>
    </submittedName>
</protein>
<dbReference type="SUPFAM" id="SSF52266">
    <property type="entry name" value="SGNH hydrolase"/>
    <property type="match status" value="1"/>
</dbReference>
<proteinExistence type="predicted"/>
<evidence type="ECO:0000313" key="2">
    <source>
        <dbReference type="EMBL" id="OXM87426.1"/>
    </source>
</evidence>
<dbReference type="AlphaFoldDB" id="A0A229UV72"/>
<accession>A0A229UV72</accession>
<dbReference type="InterPro" id="IPR013830">
    <property type="entry name" value="SGNH_hydro"/>
</dbReference>
<dbReference type="PANTHER" id="PTHR30383">
    <property type="entry name" value="THIOESTERASE 1/PROTEASE 1/LYSOPHOSPHOLIPASE L1"/>
    <property type="match status" value="1"/>
</dbReference>
<gene>
    <name evidence="2" type="ORF">CF651_04795</name>
</gene>
<dbReference type="PANTHER" id="PTHR30383:SF5">
    <property type="entry name" value="SGNH HYDROLASE-TYPE ESTERASE DOMAIN-CONTAINING PROTEIN"/>
    <property type="match status" value="1"/>
</dbReference>
<feature type="domain" description="SGNH hydrolase-type esterase" evidence="1">
    <location>
        <begin position="12"/>
        <end position="200"/>
    </location>
</feature>
<dbReference type="CDD" id="cd01834">
    <property type="entry name" value="SGNH_hydrolase_like_2"/>
    <property type="match status" value="1"/>
</dbReference>
<dbReference type="InterPro" id="IPR036514">
    <property type="entry name" value="SGNH_hydro_sf"/>
</dbReference>
<sequence>MIFGHHEKLVMIGDSITDVERKRPHGEGRNDAHGKGYVSAVNALINTMYPELHLRIVNMGISGNTVRNLQERWQTDVLDLEPDWVSILIGINDVWRQYDQPTITESHVYIEEYRQGLEALVESTLPSVKGIILMAPFYIEPNPQDSMRRTMDEYGQVVKEIAEKYNTLFVDTQAAFEGLLEHIYPATLAWDRVHPNLTGHMAIARAFLNATGFSWDGSAQ</sequence>
<comment type="caution">
    <text evidence="2">The sequence shown here is derived from an EMBL/GenBank/DDBJ whole genome shotgun (WGS) entry which is preliminary data.</text>
</comment>
<dbReference type="InterPro" id="IPR051532">
    <property type="entry name" value="Ester_Hydrolysis_Enzymes"/>
</dbReference>
<name>A0A229UV72_9BACL</name>
<keyword evidence="3" id="KW-1185">Reference proteome</keyword>
<dbReference type="Gene3D" id="3.40.50.1110">
    <property type="entry name" value="SGNH hydrolase"/>
    <property type="match status" value="1"/>
</dbReference>
<dbReference type="RefSeq" id="WP_094013723.1">
    <property type="nucleotide sequence ID" value="NZ_NMQW01000005.1"/>
</dbReference>
<organism evidence="2 3">
    <name type="scientific">Paenibacillus rigui</name>
    <dbReference type="NCBI Taxonomy" id="554312"/>
    <lineage>
        <taxon>Bacteria</taxon>
        <taxon>Bacillati</taxon>
        <taxon>Bacillota</taxon>
        <taxon>Bacilli</taxon>
        <taxon>Bacillales</taxon>
        <taxon>Paenibacillaceae</taxon>
        <taxon>Paenibacillus</taxon>
    </lineage>
</organism>